<reference evidence="4" key="1">
    <citation type="journal article" date="2021" name="Sci. Rep.">
        <title>Diploid genomic architecture of Nitzschia inconspicua, an elite biomass production diatom.</title>
        <authorList>
            <person name="Oliver A."/>
            <person name="Podell S."/>
            <person name="Pinowska A."/>
            <person name="Traller J.C."/>
            <person name="Smith S.R."/>
            <person name="McClure R."/>
            <person name="Beliaev A."/>
            <person name="Bohutskyi P."/>
            <person name="Hill E.A."/>
            <person name="Rabines A."/>
            <person name="Zheng H."/>
            <person name="Allen L.Z."/>
            <person name="Kuo A."/>
            <person name="Grigoriev I.V."/>
            <person name="Allen A.E."/>
            <person name="Hazlebeck D."/>
            <person name="Allen E.E."/>
        </authorList>
    </citation>
    <scope>NUCLEOTIDE SEQUENCE</scope>
    <source>
        <strain evidence="4">Hildebrandi</strain>
    </source>
</reference>
<feature type="domain" description="SWIM-type" evidence="3">
    <location>
        <begin position="480"/>
        <end position="515"/>
    </location>
</feature>
<keyword evidence="1" id="KW-0862">Zinc</keyword>
<evidence type="ECO:0000256" key="2">
    <source>
        <dbReference type="SAM" id="MobiDB-lite"/>
    </source>
</evidence>
<feature type="region of interest" description="Disordered" evidence="2">
    <location>
        <begin position="714"/>
        <end position="750"/>
    </location>
</feature>
<organism evidence="4 5">
    <name type="scientific">Nitzschia inconspicua</name>
    <dbReference type="NCBI Taxonomy" id="303405"/>
    <lineage>
        <taxon>Eukaryota</taxon>
        <taxon>Sar</taxon>
        <taxon>Stramenopiles</taxon>
        <taxon>Ochrophyta</taxon>
        <taxon>Bacillariophyta</taxon>
        <taxon>Bacillariophyceae</taxon>
        <taxon>Bacillariophycidae</taxon>
        <taxon>Bacillariales</taxon>
        <taxon>Bacillariaceae</taxon>
        <taxon>Nitzschia</taxon>
    </lineage>
</organism>
<evidence type="ECO:0000313" key="5">
    <source>
        <dbReference type="Proteomes" id="UP000693970"/>
    </source>
</evidence>
<evidence type="ECO:0000259" key="3">
    <source>
        <dbReference type="PROSITE" id="PS50966"/>
    </source>
</evidence>
<dbReference type="PROSITE" id="PS50966">
    <property type="entry name" value="ZF_SWIM"/>
    <property type="match status" value="1"/>
</dbReference>
<dbReference type="InterPro" id="IPR007527">
    <property type="entry name" value="Znf_SWIM"/>
</dbReference>
<sequence length="750" mass="85798">MTTTTIVPTETQLQRSSGLHPELQQLYDRSCDWECKLSFEEVDESKNGDRRKHNLCECLKEGNEYMFPAKFHGLAAKEKLVTALKLSALKAGFCLVTGSSTMSLPPTTKRCAERVRATVIRFQCDHGRLHRQEGPKSSKSTDMDVCNSDSTGQPIVSKKNTSAKRPLTRDRLCPFHLTVYMIREDSVVDAGRWFLGKLLKDNRPTWHCFRYCLKTLWGETVTKRVSLMCTDGCVQEYQAFINNTGEGGTFPNAVHTLCYFHTATLSFNKNVSLPVGTDPEEMHRAIDVVRWFVKSWFFDLESCEEYNHSRSYLIAWLEQGSGSVLKPHIVNSIKTWVTTHLRPLEKMWLNFERLYLCTMDLRTTSISESMHASMKSGFDGVRAGMDTTSSANAVVGKSTRRQKQQQRLNAREQERTVKWSEMPTTRHLTEYCLMKAKEEWDVANSLVVIHAKMDPGEWWVFKEHDSCGGLSAPPGYTRLRRVKVVHQNFLWCSCGLPSRMKYPCRHIYAVTKQVSMNMFGVRWHSQFQHYYGRDGAEDWTAVFDSMMADEFERDNKNGEVINIEGMDFLSEQPESWLSIQDDNNTLVAQGKHLHELTWVQKKVAVKGVPLPEIRMTVEAAIRGTNDEQEPIFEVGTDDDQEPMFEVECHIPDTIHNLQVSQQNAVTSLRHQKNAADAQVTELFRTALNLAGQRSGHIELLKDHLQEVIRKMNSDIASGNEHHKRSSGYAFPETGRSNKRVEKRKKSAGEF</sequence>
<dbReference type="AlphaFoldDB" id="A0A9K3LVY8"/>
<feature type="region of interest" description="Disordered" evidence="2">
    <location>
        <begin position="392"/>
        <end position="415"/>
    </location>
</feature>
<evidence type="ECO:0000313" key="4">
    <source>
        <dbReference type="EMBL" id="KAG7369054.1"/>
    </source>
</evidence>
<keyword evidence="5" id="KW-1185">Reference proteome</keyword>
<dbReference type="GO" id="GO:0008270">
    <property type="term" value="F:zinc ion binding"/>
    <property type="evidence" value="ECO:0007669"/>
    <property type="project" value="UniProtKB-KW"/>
</dbReference>
<dbReference type="Proteomes" id="UP000693970">
    <property type="component" value="Unassembled WGS sequence"/>
</dbReference>
<comment type="caution">
    <text evidence="4">The sequence shown here is derived from an EMBL/GenBank/DDBJ whole genome shotgun (WGS) entry which is preliminary data.</text>
</comment>
<keyword evidence="1" id="KW-0479">Metal-binding</keyword>
<proteinExistence type="predicted"/>
<feature type="compositionally biased region" description="Basic residues" evidence="2">
    <location>
        <begin position="736"/>
        <end position="750"/>
    </location>
</feature>
<accession>A0A9K3LVY8</accession>
<dbReference type="EMBL" id="JAGRRH010000006">
    <property type="protein sequence ID" value="KAG7369054.1"/>
    <property type="molecule type" value="Genomic_DNA"/>
</dbReference>
<name>A0A9K3LVY8_9STRA</name>
<reference evidence="4" key="2">
    <citation type="submission" date="2021-04" db="EMBL/GenBank/DDBJ databases">
        <authorList>
            <person name="Podell S."/>
        </authorList>
    </citation>
    <scope>NUCLEOTIDE SEQUENCE</scope>
    <source>
        <strain evidence="4">Hildebrandi</strain>
    </source>
</reference>
<dbReference type="Pfam" id="PF04434">
    <property type="entry name" value="SWIM"/>
    <property type="match status" value="1"/>
</dbReference>
<protein>
    <submittedName>
        <fullName evidence="4">SWIM zinc finger domain protein</fullName>
    </submittedName>
</protein>
<evidence type="ECO:0000256" key="1">
    <source>
        <dbReference type="PROSITE-ProRule" id="PRU00325"/>
    </source>
</evidence>
<keyword evidence="1" id="KW-0863">Zinc-finger</keyword>
<gene>
    <name evidence="4" type="ORF">IV203_031797</name>
</gene>